<organism evidence="1 2">
    <name type="scientific">Natrinema ejinorense</name>
    <dbReference type="NCBI Taxonomy" id="373386"/>
    <lineage>
        <taxon>Archaea</taxon>
        <taxon>Methanobacteriati</taxon>
        <taxon>Methanobacteriota</taxon>
        <taxon>Stenosarchaea group</taxon>
        <taxon>Halobacteria</taxon>
        <taxon>Halobacteriales</taxon>
        <taxon>Natrialbaceae</taxon>
        <taxon>Natrinema</taxon>
    </lineage>
</organism>
<dbReference type="RefSeq" id="WP_097379361.1">
    <property type="nucleotide sequence ID" value="NZ_NXNI01000001.1"/>
</dbReference>
<dbReference type="OrthoDB" id="196074at2157"/>
<protein>
    <submittedName>
        <fullName evidence="1">Uncharacterized protein</fullName>
    </submittedName>
</protein>
<dbReference type="AlphaFoldDB" id="A0A2A5QUA9"/>
<sequence>MLEWAEAGDGPRLLLLINHDDAKREYAYSMDEDLTGETPDESSQPFIDVAEEKGWVVASMKDDWEYVYPFEQADR</sequence>
<evidence type="ECO:0000313" key="1">
    <source>
        <dbReference type="EMBL" id="PCR90412.1"/>
    </source>
</evidence>
<proteinExistence type="predicted"/>
<reference evidence="1 2" key="1">
    <citation type="submission" date="2017-09" db="EMBL/GenBank/DDBJ databases">
        <title>Genome sequences of Natrinema ejinorence JCM 13890T.</title>
        <authorList>
            <person name="Roh S.W."/>
            <person name="Kim Y.B."/>
            <person name="Kim J.Y."/>
        </authorList>
    </citation>
    <scope>NUCLEOTIDE SEQUENCE [LARGE SCALE GENOMIC DNA]</scope>
    <source>
        <strain evidence="1 2">JCM 13890</strain>
    </source>
</reference>
<accession>A0A2A5QUA9</accession>
<comment type="caution">
    <text evidence="1">The sequence shown here is derived from an EMBL/GenBank/DDBJ whole genome shotgun (WGS) entry which is preliminary data.</text>
</comment>
<evidence type="ECO:0000313" key="2">
    <source>
        <dbReference type="Proteomes" id="UP000219689"/>
    </source>
</evidence>
<name>A0A2A5QUA9_9EURY</name>
<dbReference type="Proteomes" id="UP000219689">
    <property type="component" value="Unassembled WGS sequence"/>
</dbReference>
<gene>
    <name evidence="1" type="ORF">CP557_07660</name>
</gene>
<dbReference type="EMBL" id="NXNI01000001">
    <property type="protein sequence ID" value="PCR90412.1"/>
    <property type="molecule type" value="Genomic_DNA"/>
</dbReference>
<keyword evidence="2" id="KW-1185">Reference proteome</keyword>